<gene>
    <name evidence="4" type="primary">RPL10A_1</name>
    <name evidence="4" type="ORF">SLS56_002007</name>
</gene>
<proteinExistence type="predicted"/>
<dbReference type="PROSITE" id="PS51186">
    <property type="entry name" value="GNAT"/>
    <property type="match status" value="1"/>
</dbReference>
<dbReference type="InterPro" id="IPR016181">
    <property type="entry name" value="Acyl_CoA_acyltransferase"/>
</dbReference>
<dbReference type="EMBL" id="JAJVDC020000013">
    <property type="protein sequence ID" value="KAL1634926.1"/>
    <property type="molecule type" value="Genomic_DNA"/>
</dbReference>
<dbReference type="GO" id="GO:0005840">
    <property type="term" value="C:ribosome"/>
    <property type="evidence" value="ECO:0007669"/>
    <property type="project" value="UniProtKB-KW"/>
</dbReference>
<evidence type="ECO:0000259" key="3">
    <source>
        <dbReference type="PROSITE" id="PS51186"/>
    </source>
</evidence>
<dbReference type="CDD" id="cd04301">
    <property type="entry name" value="NAT_SF"/>
    <property type="match status" value="1"/>
</dbReference>
<dbReference type="InterPro" id="IPR000182">
    <property type="entry name" value="GNAT_dom"/>
</dbReference>
<organism evidence="4 5">
    <name type="scientific">Neofusicoccum ribis</name>
    <dbReference type="NCBI Taxonomy" id="45134"/>
    <lineage>
        <taxon>Eukaryota</taxon>
        <taxon>Fungi</taxon>
        <taxon>Dikarya</taxon>
        <taxon>Ascomycota</taxon>
        <taxon>Pezizomycotina</taxon>
        <taxon>Dothideomycetes</taxon>
        <taxon>Dothideomycetes incertae sedis</taxon>
        <taxon>Botryosphaeriales</taxon>
        <taxon>Botryosphaeriaceae</taxon>
        <taxon>Neofusicoccum</taxon>
    </lineage>
</organism>
<keyword evidence="4" id="KW-0689">Ribosomal protein</keyword>
<evidence type="ECO:0000313" key="5">
    <source>
        <dbReference type="Proteomes" id="UP001521116"/>
    </source>
</evidence>
<dbReference type="PANTHER" id="PTHR43072:SF23">
    <property type="entry name" value="UPF0039 PROTEIN C11D3.02C"/>
    <property type="match status" value="1"/>
</dbReference>
<accession>A0ABR3T5U3</accession>
<name>A0ABR3T5U3_9PEZI</name>
<sequence>MPASPPAITALPRTCPDDAVWNALVGRQKDFRLLSLKVAPDAFGSTYQREQQFTWDTWENRLRNPHATTLVAIPAVPGTENGTQTHLDSAELLRREWLGQLVLFRMNQEDRAKLPANASPWTALKEGNADATALPHFHLNGMFVTPAARGQGIARRLIEHALACHNSEGSVSPRYTVIVWARNEPARRAFEGCGFKVIGEEMHQSGSPEQPRQELALMLEYAPPA</sequence>
<dbReference type="Proteomes" id="UP001521116">
    <property type="component" value="Unassembled WGS sequence"/>
</dbReference>
<dbReference type="Gene3D" id="3.40.630.30">
    <property type="match status" value="1"/>
</dbReference>
<dbReference type="PANTHER" id="PTHR43072">
    <property type="entry name" value="N-ACETYLTRANSFERASE"/>
    <property type="match status" value="1"/>
</dbReference>
<comment type="caution">
    <text evidence="4">The sequence shown here is derived from an EMBL/GenBank/DDBJ whole genome shotgun (WGS) entry which is preliminary data.</text>
</comment>
<evidence type="ECO:0000256" key="2">
    <source>
        <dbReference type="ARBA" id="ARBA00023315"/>
    </source>
</evidence>
<dbReference type="Pfam" id="PF13673">
    <property type="entry name" value="Acetyltransf_10"/>
    <property type="match status" value="1"/>
</dbReference>
<keyword evidence="5" id="KW-1185">Reference proteome</keyword>
<keyword evidence="2" id="KW-0012">Acyltransferase</keyword>
<feature type="domain" description="N-acetyltransferase" evidence="3">
    <location>
        <begin position="77"/>
        <end position="220"/>
    </location>
</feature>
<reference evidence="4 5" key="1">
    <citation type="submission" date="2024-02" db="EMBL/GenBank/DDBJ databases">
        <title>De novo assembly and annotation of 12 fungi associated with fruit tree decline syndrome in Ontario, Canada.</title>
        <authorList>
            <person name="Sulman M."/>
            <person name="Ellouze W."/>
            <person name="Ilyukhin E."/>
        </authorList>
    </citation>
    <scope>NUCLEOTIDE SEQUENCE [LARGE SCALE GENOMIC DNA]</scope>
    <source>
        <strain evidence="4 5">M1-105</strain>
    </source>
</reference>
<evidence type="ECO:0000256" key="1">
    <source>
        <dbReference type="ARBA" id="ARBA00022679"/>
    </source>
</evidence>
<evidence type="ECO:0000313" key="4">
    <source>
        <dbReference type="EMBL" id="KAL1634926.1"/>
    </source>
</evidence>
<protein>
    <submittedName>
        <fullName evidence="4">60S ribosomal protein L10A</fullName>
    </submittedName>
</protein>
<keyword evidence="4" id="KW-0687">Ribonucleoprotein</keyword>
<dbReference type="SUPFAM" id="SSF55729">
    <property type="entry name" value="Acyl-CoA N-acyltransferases (Nat)"/>
    <property type="match status" value="1"/>
</dbReference>
<keyword evidence="1" id="KW-0808">Transferase</keyword>